<dbReference type="AlphaFoldDB" id="A0A811T8T9"/>
<reference evidence="1" key="1">
    <citation type="submission" date="2020-10" db="EMBL/GenBank/DDBJ databases">
        <authorList>
            <person name="Hahn C.J."/>
            <person name="Laso-Perez R."/>
            <person name="Vulcano F."/>
            <person name="Vaziourakis K.-M."/>
            <person name="Stokke R."/>
            <person name="Steen I.H."/>
            <person name="Teske A."/>
            <person name="Boetius A."/>
            <person name="Liebeke M."/>
            <person name="Amann R."/>
            <person name="Knittel K."/>
        </authorList>
    </citation>
    <scope>NUCLEOTIDE SEQUENCE</scope>
    <source>
        <strain evidence="1">Gfbio:e3339647-f889-4370-9287-4fb5cb688e4c:AG393N10_GoMArc1</strain>
    </source>
</reference>
<accession>A0A811T8T9</accession>
<sequence length="208" mass="22811">MRMHKNIVLIVAIAFILSIVWTVAVVAQSLPQLPEECYGTITINGKDSAVGTIITAEIDGVERGRFVTTTIGTYGGSKDEDKRIIIEGTETDIGKNITFLIDGVQANERVIYENGESIELNLTATKSVSPCFIATAAYGTPMHEDIDVLRDFRDEYLMTNAVGRVFVKVYYTTSPPIADVISENEGLRTVVRDGLVKPLVHISRLFVG</sequence>
<dbReference type="InterPro" id="IPR049886">
    <property type="entry name" value="CFI_box_CTERM_dom"/>
</dbReference>
<dbReference type="Proteomes" id="UP000637195">
    <property type="component" value="Unassembled WGS sequence"/>
</dbReference>
<evidence type="ECO:0000313" key="2">
    <source>
        <dbReference type="Proteomes" id="UP000637195"/>
    </source>
</evidence>
<gene>
    <name evidence="1" type="ORF">ANIMEMIM_00267</name>
</gene>
<name>A0A811T8T9_9EURY</name>
<evidence type="ECO:0000313" key="1">
    <source>
        <dbReference type="EMBL" id="CAD6492120.1"/>
    </source>
</evidence>
<comment type="caution">
    <text evidence="1">The sequence shown here is derived from an EMBL/GenBank/DDBJ whole genome shotgun (WGS) entry which is preliminary data.</text>
</comment>
<protein>
    <submittedName>
        <fullName evidence="1">Uncharacterized protein</fullName>
    </submittedName>
</protein>
<dbReference type="NCBIfam" id="NF041770">
    <property type="entry name" value="CFI_box_CTERM"/>
    <property type="match status" value="1"/>
</dbReference>
<organism evidence="1 2">
    <name type="scientific">Candidatus Argoarchaeum ethanivorans</name>
    <dbReference type="NCBI Taxonomy" id="2608793"/>
    <lineage>
        <taxon>Archaea</taxon>
        <taxon>Methanobacteriati</taxon>
        <taxon>Methanobacteriota</taxon>
        <taxon>Stenosarchaea group</taxon>
        <taxon>Methanomicrobia</taxon>
        <taxon>Methanosarcinales</taxon>
        <taxon>Methanosarcinales incertae sedis</taxon>
        <taxon>GOM Arc I cluster</taxon>
        <taxon>Candidatus Argoarchaeum</taxon>
    </lineage>
</organism>
<proteinExistence type="predicted"/>
<dbReference type="EMBL" id="CAJHIM010000020">
    <property type="protein sequence ID" value="CAD6492120.1"/>
    <property type="molecule type" value="Genomic_DNA"/>
</dbReference>